<sequence length="261" mass="27530">MGTAFLSEFIGTMVLIILGNGVCASANFKNMFAHKTQNWVLITFGWAIAVFGGIVASGAITGSVAHLNPAVTVWSLIKTFADGTTSSTGTVIGTHVLYIVGQIVGAFVGQVILNVINWNHIKENELSALKGSSCTGPSHQGKFAQNMMYEFLGTAILIGIIHAGSLNPNFTVLGTMGVPWIILGIGMSLGSATGYAINPVRDLVPRLVYFLTVKLMFKDVKDAPSADWKYGLLVPGLAPLLAGVVVPLVFMAFKAMNVLAA</sequence>
<comment type="subcellular location">
    <subcellularLocation>
        <location evidence="1">Membrane</location>
        <topology evidence="1">Multi-pass membrane protein</topology>
    </subcellularLocation>
</comment>
<dbReference type="GO" id="GO:0005886">
    <property type="term" value="C:plasma membrane"/>
    <property type="evidence" value="ECO:0007669"/>
    <property type="project" value="TreeGrafter"/>
</dbReference>
<feature type="transmembrane region" description="Helical" evidence="8">
    <location>
        <begin position="39"/>
        <end position="60"/>
    </location>
</feature>
<evidence type="ECO:0000256" key="1">
    <source>
        <dbReference type="ARBA" id="ARBA00004141"/>
    </source>
</evidence>
<dbReference type="Pfam" id="PF00230">
    <property type="entry name" value="MIP"/>
    <property type="match status" value="1"/>
</dbReference>
<dbReference type="PANTHER" id="PTHR43829:SF9">
    <property type="entry name" value="AQUAPORIN-9"/>
    <property type="match status" value="1"/>
</dbReference>
<keyword evidence="4 7" id="KW-0812">Transmembrane</keyword>
<proteinExistence type="inferred from homology"/>
<dbReference type="AlphaFoldDB" id="A0A5B8JAP0"/>
<dbReference type="InterPro" id="IPR050363">
    <property type="entry name" value="MIP/Aquaporin"/>
</dbReference>
<dbReference type="PRINTS" id="PR00783">
    <property type="entry name" value="MINTRINSICP"/>
</dbReference>
<evidence type="ECO:0000256" key="7">
    <source>
        <dbReference type="RuleBase" id="RU000477"/>
    </source>
</evidence>
<evidence type="ECO:0000256" key="3">
    <source>
        <dbReference type="ARBA" id="ARBA00022448"/>
    </source>
</evidence>
<dbReference type="RefSeq" id="WP_146308529.1">
    <property type="nucleotide sequence ID" value="NZ_CP041663.1"/>
</dbReference>
<accession>A0A5B8JAP0</accession>
<evidence type="ECO:0000256" key="8">
    <source>
        <dbReference type="SAM" id="Phobius"/>
    </source>
</evidence>
<feature type="transmembrane region" description="Helical" evidence="8">
    <location>
        <begin position="96"/>
        <end position="116"/>
    </location>
</feature>
<dbReference type="OrthoDB" id="9807293at2"/>
<dbReference type="EMBL" id="CP041663">
    <property type="protein sequence ID" value="QDY88142.1"/>
    <property type="molecule type" value="Genomic_DNA"/>
</dbReference>
<dbReference type="InterPro" id="IPR000425">
    <property type="entry name" value="MIP"/>
</dbReference>
<feature type="transmembrane region" description="Helical" evidence="8">
    <location>
        <begin position="230"/>
        <end position="253"/>
    </location>
</feature>
<dbReference type="Proteomes" id="UP000317512">
    <property type="component" value="Chromosome"/>
</dbReference>
<evidence type="ECO:0000256" key="5">
    <source>
        <dbReference type="ARBA" id="ARBA00022989"/>
    </source>
</evidence>
<evidence type="ECO:0000313" key="9">
    <source>
        <dbReference type="EMBL" id="QDY88142.1"/>
    </source>
</evidence>
<feature type="transmembrane region" description="Helical" evidence="8">
    <location>
        <begin position="147"/>
        <end position="166"/>
    </location>
</feature>
<keyword evidence="5 8" id="KW-1133">Transmembrane helix</keyword>
<dbReference type="Gene3D" id="1.20.1080.10">
    <property type="entry name" value="Glycerol uptake facilitator protein"/>
    <property type="match status" value="1"/>
</dbReference>
<evidence type="ECO:0000313" key="10">
    <source>
        <dbReference type="Proteomes" id="UP000317512"/>
    </source>
</evidence>
<dbReference type="SUPFAM" id="SSF81338">
    <property type="entry name" value="Aquaporin-like"/>
    <property type="match status" value="1"/>
</dbReference>
<reference evidence="10" key="1">
    <citation type="submission" date="2019-07" db="EMBL/GenBank/DDBJ databases">
        <title>Complete genome sequences of three Mycoplasma sp. 1220 strains.</title>
        <authorList>
            <person name="Grozner D."/>
            <person name="Forro B."/>
            <person name="Kovacs A.B."/>
            <person name="Marton S."/>
            <person name="Banyai K."/>
            <person name="Kreizinger Z."/>
            <person name="Sulyok K.M."/>
            <person name="Gyuranecz M."/>
        </authorList>
    </citation>
    <scope>NUCLEOTIDE SEQUENCE [LARGE SCALE GENOMIC DNA]</scope>
    <source>
        <strain evidence="10">MYCAV93</strain>
    </source>
</reference>
<keyword evidence="6 8" id="KW-0472">Membrane</keyword>
<feature type="transmembrane region" description="Helical" evidence="8">
    <location>
        <begin position="178"/>
        <end position="197"/>
    </location>
</feature>
<feature type="transmembrane region" description="Helical" evidence="8">
    <location>
        <begin position="6"/>
        <end position="27"/>
    </location>
</feature>
<comment type="similarity">
    <text evidence="2 7">Belongs to the MIP/aquaporin (TC 1.A.8) family.</text>
</comment>
<name>A0A5B8JAP0_9MOLU</name>
<protein>
    <submittedName>
        <fullName evidence="9">Aquaporin family protein</fullName>
    </submittedName>
</protein>
<evidence type="ECO:0000256" key="4">
    <source>
        <dbReference type="ARBA" id="ARBA00022692"/>
    </source>
</evidence>
<gene>
    <name evidence="9" type="ORF">FOY43_00475</name>
</gene>
<keyword evidence="3 7" id="KW-0813">Transport</keyword>
<evidence type="ECO:0000256" key="2">
    <source>
        <dbReference type="ARBA" id="ARBA00006175"/>
    </source>
</evidence>
<organism evidence="9 10">
    <name type="scientific">Mycoplasma anserisalpingitidis</name>
    <dbReference type="NCBI Taxonomy" id="519450"/>
    <lineage>
        <taxon>Bacteria</taxon>
        <taxon>Bacillati</taxon>
        <taxon>Mycoplasmatota</taxon>
        <taxon>Mollicutes</taxon>
        <taxon>Mycoplasmataceae</taxon>
        <taxon>Mycoplasma</taxon>
    </lineage>
</organism>
<dbReference type="InterPro" id="IPR023271">
    <property type="entry name" value="Aquaporin-like"/>
</dbReference>
<dbReference type="GO" id="GO:0015254">
    <property type="term" value="F:glycerol channel activity"/>
    <property type="evidence" value="ECO:0007669"/>
    <property type="project" value="TreeGrafter"/>
</dbReference>
<dbReference type="PANTHER" id="PTHR43829">
    <property type="entry name" value="AQUAPORIN OR AQUAGLYCEROPORIN RELATED"/>
    <property type="match status" value="1"/>
</dbReference>
<evidence type="ECO:0000256" key="6">
    <source>
        <dbReference type="ARBA" id="ARBA00023136"/>
    </source>
</evidence>